<feature type="transmembrane region" description="Helical" evidence="10">
    <location>
        <begin position="286"/>
        <end position="305"/>
    </location>
</feature>
<feature type="transmembrane region" description="Helical" evidence="10">
    <location>
        <begin position="714"/>
        <end position="736"/>
    </location>
</feature>
<evidence type="ECO:0000313" key="17">
    <source>
        <dbReference type="Proteomes" id="UP001152888"/>
    </source>
</evidence>
<feature type="transmembrane region" description="Helical" evidence="10">
    <location>
        <begin position="583"/>
        <end position="603"/>
    </location>
</feature>
<keyword evidence="6 10" id="KW-1133">Transmembrane helix</keyword>
<feature type="transmembrane region" description="Helical" evidence="10">
    <location>
        <begin position="59"/>
        <end position="78"/>
    </location>
</feature>
<feature type="transmembrane region" description="Helical" evidence="10">
    <location>
        <begin position="1619"/>
        <end position="1636"/>
    </location>
</feature>
<evidence type="ECO:0000256" key="7">
    <source>
        <dbReference type="ARBA" id="ARBA00023065"/>
    </source>
</evidence>
<feature type="transmembrane region" description="Helical" evidence="10">
    <location>
        <begin position="1452"/>
        <end position="1480"/>
    </location>
</feature>
<evidence type="ECO:0000256" key="5">
    <source>
        <dbReference type="ARBA" id="ARBA00022692"/>
    </source>
</evidence>
<feature type="transmembrane region" description="Helical" evidence="10">
    <location>
        <begin position="1549"/>
        <end position="1567"/>
    </location>
</feature>
<feature type="transmembrane region" description="Helical" evidence="10">
    <location>
        <begin position="1790"/>
        <end position="1813"/>
    </location>
</feature>
<comment type="similarity">
    <text evidence="2">Belongs to the PIEZO (TC 1.A.75) family.</text>
</comment>
<dbReference type="OrthoDB" id="303066at2759"/>
<dbReference type="Pfam" id="PF23188">
    <property type="entry name" value="THU_Piezo1"/>
    <property type="match status" value="1"/>
</dbReference>
<evidence type="ECO:0000256" key="10">
    <source>
        <dbReference type="SAM" id="Phobius"/>
    </source>
</evidence>
<dbReference type="InterPro" id="IPR056768">
    <property type="entry name" value="THU_Piezo"/>
</dbReference>
<name>A0A9P0LR34_ACAOB</name>
<evidence type="ECO:0000256" key="4">
    <source>
        <dbReference type="ARBA" id="ARBA00022475"/>
    </source>
</evidence>
<dbReference type="EMBL" id="CAKOFQ010007263">
    <property type="protein sequence ID" value="CAH1996612.1"/>
    <property type="molecule type" value="Genomic_DNA"/>
</dbReference>
<feature type="transmembrane region" description="Helical" evidence="10">
    <location>
        <begin position="1687"/>
        <end position="1709"/>
    </location>
</feature>
<feature type="transmembrane region" description="Helical" evidence="10">
    <location>
        <begin position="1072"/>
        <end position="1089"/>
    </location>
</feature>
<accession>A0A9P0LR34</accession>
<keyword evidence="8 10" id="KW-0472">Membrane</keyword>
<evidence type="ECO:0000256" key="1">
    <source>
        <dbReference type="ARBA" id="ARBA00004651"/>
    </source>
</evidence>
<dbReference type="Pfam" id="PF12166">
    <property type="entry name" value="Piezo_cap"/>
    <property type="match status" value="1"/>
</dbReference>
<feature type="transmembrane region" description="Helical" evidence="10">
    <location>
        <begin position="185"/>
        <end position="205"/>
    </location>
</feature>
<feature type="transmembrane region" description="Helical" evidence="10">
    <location>
        <begin position="113"/>
        <end position="138"/>
    </location>
</feature>
<feature type="transmembrane region" description="Helical" evidence="10">
    <location>
        <begin position="1047"/>
        <end position="1065"/>
    </location>
</feature>
<dbReference type="InterPro" id="IPR027272">
    <property type="entry name" value="Piezo"/>
</dbReference>
<dbReference type="Proteomes" id="UP001152888">
    <property type="component" value="Unassembled WGS sequence"/>
</dbReference>
<feature type="transmembrane region" description="Helical" evidence="10">
    <location>
        <begin position="876"/>
        <end position="893"/>
    </location>
</feature>
<keyword evidence="7" id="KW-0406">Ion transport</keyword>
<dbReference type="InterPro" id="IPR056769">
    <property type="entry name" value="Piezo_TM1-24"/>
</dbReference>
<dbReference type="PANTHER" id="PTHR47049">
    <property type="entry name" value="PIEZO-TYPE MECHANOSENSITIVE ION CHANNEL HOMOLOG"/>
    <property type="match status" value="1"/>
</dbReference>
<reference evidence="16" key="1">
    <citation type="submission" date="2022-03" db="EMBL/GenBank/DDBJ databases">
        <authorList>
            <person name="Sayadi A."/>
        </authorList>
    </citation>
    <scope>NUCLEOTIDE SEQUENCE</scope>
</reference>
<feature type="transmembrane region" description="Helical" evidence="10">
    <location>
        <begin position="1492"/>
        <end position="1514"/>
    </location>
</feature>
<dbReference type="Pfam" id="PF15917">
    <property type="entry name" value="Piezo_TM25-28"/>
    <property type="match status" value="1"/>
</dbReference>
<feature type="transmembrane region" description="Helical" evidence="10">
    <location>
        <begin position="1870"/>
        <end position="1888"/>
    </location>
</feature>
<feature type="domain" description="Piezo transmembrane helical unit" evidence="13">
    <location>
        <begin position="1447"/>
        <end position="1574"/>
    </location>
</feature>
<evidence type="ECO:0000256" key="3">
    <source>
        <dbReference type="ARBA" id="ARBA00022448"/>
    </source>
</evidence>
<feature type="domain" description="Piezo TM25-28" evidence="12">
    <location>
        <begin position="1030"/>
        <end position="1312"/>
    </location>
</feature>
<sequence length="2250" mass="265872">MTRYGLGMFILRIIVPVLISMSIIVRPSFMCLIYMAMLLYLPFINLLDERNIDTGAFKYMMIFLPFQTFATQAGFYLYTLSTDEISMDENARMRRLMKNIGLSAVDSSKPLEIIFWMGPECVMLLVSILYTWAVKMMASAGSKEAMGYMDINEIRQEKLRYLQVFTSAGKFITICMLLLSALWKHAVFGLLYFLLFLFFISCWAFNKDLRRLLSIVLFFCMPIAMIHIIWEYMYQIEIIQDSSPEETIYNRLFGIDRLATPSPTYGPDFTMYVFNTKDWINLLHPIILYVLYYFMVNTALMLRNLDKFLLEDKRRGVRTKWRSITRKVKRMMQGRKFEVLMNKKPVHDHGHDTTRDRRWSRSFQLLKSFLEVTRRYSYVLSICVIMVWSITFINVTSIWMLILGIVLWMIPDKRKATLICSFPLCIYAYLSMMYTYMLGMGYSHLFEIKALGLGQMSIFQFMEFSRKSTVEVIIKLLYTVPFWSTIRHYMEERQRKRTAKYDILRTQSEMIESEKSLRSRSLLEKVLKTFFVKYWLVVLTLFLYAVAITGVNIGIMRALEMFQCILFLFILQMSFKAWRRILYIYMVFLLLMCLFTMSMFYSYQFAATHDFLDKQLNIKKDIKESFLGIYTTYTLWDYVTAIVVPAIYIVFILLQMTFFHKPFMQMSDENNTKAAEEDDRNRALYGKHMRRWVAFVDFAFLFMEQHLMKLVILLIYFMCIGEVCAINFIILAPLCITMVTGRYSRLYVIYWAALVVSTHTVMKMVYAMSIFDASDYNVTCNVTKHPEHISRTRNFAKWLGFKKFSSTESTLFKPLMWQTLFVATSALWSIVCARQRIVRKQHGLDTQTPEVMFPEITYRESDINLKTFLKYVLNYGYYRLGYEITLICLVVVISVRLDGYAIIYAGWLCVLLALPRIVVRYIWILFTSFISLSIIWQYIMVLGAPPQWCYEYEWETRTHYWTVAQDFWFLVDNYHPPPPYKLAAESVLALFACKQLQNFNLEIRLSHRGNSYYEGGNNHSIISHFEEPDHVNPVTDFTTYNTSYLDVFKRILFSFSYYGSMWIVFLGSVNRVNIFSIVYLCYVFVHLWYGLNLYYKPLPVILKYWNQLIAQNVIIILIKALLQVIGCFYMYVIPLEYCPYLRLFGIGCVRRFEPTDYFEKLEKGLDICKAATSEMSGIEWDAAIFAFLIMQRRVFSSYNFFLIIDDTKAGHLLSTRGAEILGEARRKELNAITEEQKSVRERIILKIKKVEENKAKIQECRSGHYELFDELEDQVSIDILPKMKEMEVKQTVKKQKPTKSLVHLISVMYQTDMRTAVRGYYEADAVSKRMNQWDEPYKWYTKVLYLLKFCYAAMDIGIVSATGWLEQHNRDYVEVRAILNKEKRLLKETTDYHVGVRVAGWWLPRASYQTLLSKSKLSRPKRPPREMSLEEQPHIVKLMQALWLFTVSKSDLLAYFAVIMNQVMLSQLITIPLSIMVFFWGSLCNPRTSRTFWIVMIGYVELVILLKCIFQFYVMPGNQYEKVKSNTKMDKENPQYPPVVFGLQQMDLYYIYEMFILIAILLQRHYLKNIGLWTAIRDTTREVQIDGNYVLNNGDFEPADAETSITRTEYRIKSTGASILDNIVKACGTIILQYAIGFREFYQRLLYHDAQKAVDLYTLMFLCDISTFILVTMGYPSFFEYDSDVSVVQFFTLSSIPVPFVMVVFAHFVSIGVDRCIYLKKNVIGKLTYHVLNTIWLHVWLFLLLPLLTNGRMAKDMTAVILYYIARCLYLLVSAYQIRYGYPSRIWGYFYAHNFTFWNLALMKIYMFIPFLYELRTALDWMLTDTAMVVFDWFKMEDMYMCIYEVKCKRLIEEEYWAPVGIKKQNIYKYMYGLGFVALILVIIWFPIMTYSWGRAKGISNTPTEAKLTFTLGKYEPIYDNVAQLYKFQNQEFEYMKKTYNAFEPSKNFLYDYAYTDVVAMIFNSGGQIWMIRDQGKKMMVNQMKGCHPIKATLKWEITLLTDGKQKQVTGQLSKSFYPFTSGRREIVKMMTFKADKDTTPQGVRYFLPKFLKVTQTGEVSEVDVLMKRVENNSESMAWRTIEAYAHVLQNEKGRLWWEIQERCHDDNYKTLLEKMPYNDCKDILVIYSFTDKVVAPWKILEVMTWFAGEASILSLYGVYFFFLSGFIRDIIFNKVEKLYATDAPYVERVYRTCIEHFTCREYGFVQLESYHWKESVFFFASKEMMVKVTRYKDDPYNSVFYCKELDNMR</sequence>
<feature type="transmembrane region" description="Helical" evidence="10">
    <location>
        <begin position="377"/>
        <end position="410"/>
    </location>
</feature>
<evidence type="ECO:0000259" key="13">
    <source>
        <dbReference type="Pfam" id="PF23188"/>
    </source>
</evidence>
<feature type="transmembrane region" description="Helical" evidence="10">
    <location>
        <begin position="748"/>
        <end position="768"/>
    </location>
</feature>
<comment type="subcellular location">
    <subcellularLocation>
        <location evidence="1">Cell membrane</location>
        <topology evidence="1">Multi-pass membrane protein</topology>
    </subcellularLocation>
</comment>
<proteinExistence type="inferred from homology"/>
<feature type="transmembrane region" description="Helical" evidence="10">
    <location>
        <begin position="2143"/>
        <end position="2168"/>
    </location>
</feature>
<evidence type="ECO:0000256" key="6">
    <source>
        <dbReference type="ARBA" id="ARBA00022989"/>
    </source>
</evidence>
<feature type="domain" description="Piezo THU9 and anchor" evidence="15">
    <location>
        <begin position="1654"/>
        <end position="1892"/>
    </location>
</feature>
<evidence type="ECO:0000256" key="8">
    <source>
        <dbReference type="ARBA" id="ARBA00023136"/>
    </source>
</evidence>
<dbReference type="PANTHER" id="PTHR47049:SF2">
    <property type="entry name" value="PIEZO-TYPE MECHANOSENSITIVE ION CHANNEL HOMOLOG"/>
    <property type="match status" value="1"/>
</dbReference>
<feature type="transmembrane region" description="Helical" evidence="10">
    <location>
        <begin position="212"/>
        <end position="230"/>
    </location>
</feature>
<feature type="transmembrane region" description="Helical" evidence="10">
    <location>
        <begin position="1656"/>
        <end position="1675"/>
    </location>
</feature>
<protein>
    <recommendedName>
        <fullName evidence="18">Piezo-type mechanosensitive ion channel component</fullName>
    </recommendedName>
</protein>
<feature type="transmembrane region" description="Helical" evidence="10">
    <location>
        <begin position="635"/>
        <end position="654"/>
    </location>
</feature>
<feature type="transmembrane region" description="Helical" evidence="10">
    <location>
        <begin position="1729"/>
        <end position="1748"/>
    </location>
</feature>
<organism evidence="16 17">
    <name type="scientific">Acanthoscelides obtectus</name>
    <name type="common">Bean weevil</name>
    <name type="synonym">Bruchus obtectus</name>
    <dbReference type="NCBI Taxonomy" id="200917"/>
    <lineage>
        <taxon>Eukaryota</taxon>
        <taxon>Metazoa</taxon>
        <taxon>Ecdysozoa</taxon>
        <taxon>Arthropoda</taxon>
        <taxon>Hexapoda</taxon>
        <taxon>Insecta</taxon>
        <taxon>Pterygota</taxon>
        <taxon>Neoptera</taxon>
        <taxon>Endopterygota</taxon>
        <taxon>Coleoptera</taxon>
        <taxon>Polyphaga</taxon>
        <taxon>Cucujiformia</taxon>
        <taxon>Chrysomeloidea</taxon>
        <taxon>Chrysomelidae</taxon>
        <taxon>Bruchinae</taxon>
        <taxon>Bruchini</taxon>
        <taxon>Acanthoscelides</taxon>
    </lineage>
</organism>
<evidence type="ECO:0000259" key="11">
    <source>
        <dbReference type="Pfam" id="PF12166"/>
    </source>
</evidence>
<evidence type="ECO:0000256" key="9">
    <source>
        <dbReference type="ARBA" id="ARBA00023303"/>
    </source>
</evidence>
<keyword evidence="3" id="KW-0813">Transport</keyword>
<evidence type="ECO:0000259" key="12">
    <source>
        <dbReference type="Pfam" id="PF15917"/>
    </source>
</evidence>
<keyword evidence="4" id="KW-1003">Cell membrane</keyword>
<feature type="domain" description="Piezo non-specific cation channel cap" evidence="11">
    <location>
        <begin position="1927"/>
        <end position="2231"/>
    </location>
</feature>
<feature type="domain" description="Piezo TM1-24" evidence="14">
    <location>
        <begin position="26"/>
        <end position="665"/>
    </location>
</feature>
<dbReference type="GO" id="GO:0008381">
    <property type="term" value="F:mechanosensitive monoatomic ion channel activity"/>
    <property type="evidence" value="ECO:0007669"/>
    <property type="project" value="InterPro"/>
</dbReference>
<feature type="transmembrane region" description="Helical" evidence="10">
    <location>
        <begin position="1109"/>
        <end position="1132"/>
    </location>
</feature>
<dbReference type="Pfam" id="PF24871">
    <property type="entry name" value="Piezo_TM1-24"/>
    <property type="match status" value="1"/>
</dbReference>
<keyword evidence="17" id="KW-1185">Reference proteome</keyword>
<dbReference type="Pfam" id="PF24874">
    <property type="entry name" value="Piezo_THU9_anchor"/>
    <property type="match status" value="1"/>
</dbReference>
<feature type="transmembrane region" description="Helical" evidence="10">
    <location>
        <begin position="7"/>
        <end position="25"/>
    </location>
</feature>
<keyword evidence="9" id="KW-0407">Ion channel</keyword>
<feature type="transmembrane region" description="Helical" evidence="10">
    <location>
        <begin position="526"/>
        <end position="547"/>
    </location>
</feature>
<feature type="transmembrane region" description="Helical" evidence="10">
    <location>
        <begin position="1760"/>
        <end position="1778"/>
    </location>
</feature>
<evidence type="ECO:0000259" key="14">
    <source>
        <dbReference type="Pfam" id="PF24871"/>
    </source>
</evidence>
<feature type="transmembrane region" description="Helical" evidence="10">
    <location>
        <begin position="921"/>
        <end position="939"/>
    </location>
</feature>
<dbReference type="GO" id="GO:0005886">
    <property type="term" value="C:plasma membrane"/>
    <property type="evidence" value="ECO:0007669"/>
    <property type="project" value="UniProtKB-SubCell"/>
</dbReference>
<evidence type="ECO:0000256" key="2">
    <source>
        <dbReference type="ARBA" id="ARBA00007821"/>
    </source>
</evidence>
<dbReference type="InterPro" id="IPR031334">
    <property type="entry name" value="Piezo_cap_dom"/>
</dbReference>
<feature type="transmembrane region" description="Helical" evidence="10">
    <location>
        <begin position="31"/>
        <end position="47"/>
    </location>
</feature>
<keyword evidence="5 10" id="KW-0812">Transmembrane</keyword>
<dbReference type="InterPro" id="IPR056770">
    <property type="entry name" value="Piezo_THU9_anchor"/>
</dbReference>
<evidence type="ECO:0000259" key="15">
    <source>
        <dbReference type="Pfam" id="PF24874"/>
    </source>
</evidence>
<gene>
    <name evidence="16" type="ORF">ACAOBT_LOCUS23294</name>
</gene>
<evidence type="ECO:0008006" key="18">
    <source>
        <dbReference type="Google" id="ProtNLM"/>
    </source>
</evidence>
<feature type="transmembrane region" description="Helical" evidence="10">
    <location>
        <begin position="815"/>
        <end position="833"/>
    </location>
</feature>
<evidence type="ECO:0000313" key="16">
    <source>
        <dbReference type="EMBL" id="CAH1996612.1"/>
    </source>
</evidence>
<feature type="transmembrane region" description="Helical" evidence="10">
    <location>
        <begin position="416"/>
        <end position="439"/>
    </location>
</feature>
<dbReference type="InterPro" id="IPR031805">
    <property type="entry name" value="Piezo_TM25-28"/>
</dbReference>
<feature type="transmembrane region" description="Helical" evidence="10">
    <location>
        <begin position="159"/>
        <end position="179"/>
    </location>
</feature>
<comment type="caution">
    <text evidence="16">The sequence shown here is derived from an EMBL/GenBank/DDBJ whole genome shotgun (WGS) entry which is preliminary data.</text>
</comment>